<sequence>MNHTGANDFPSPAQSRMNYGKPVYKFTFDPDLASGGRRAAAGPRAARRSWQPFDFFYFGAQKNHTMPSLDCKEGDLWIICGKLVSFTDMMFKKFHARFERQVRGRARVAVTEALFSIQSSMNKENTDRERRCGPGMF</sequence>
<comment type="caution">
    <text evidence="1">The sequence shown here is derived from an EMBL/GenBank/DDBJ whole genome shotgun (WGS) entry which is preliminary data.</text>
</comment>
<dbReference type="AlphaFoldDB" id="A0A4C1ZEJ4"/>
<reference evidence="1 2" key="1">
    <citation type="journal article" date="2019" name="Commun. Biol.">
        <title>The bagworm genome reveals a unique fibroin gene that provides high tensile strength.</title>
        <authorList>
            <person name="Kono N."/>
            <person name="Nakamura H."/>
            <person name="Ohtoshi R."/>
            <person name="Tomita M."/>
            <person name="Numata K."/>
            <person name="Arakawa K."/>
        </authorList>
    </citation>
    <scope>NUCLEOTIDE SEQUENCE [LARGE SCALE GENOMIC DNA]</scope>
</reference>
<accession>A0A4C1ZEJ4</accession>
<name>A0A4C1ZEJ4_EUMVA</name>
<dbReference type="Proteomes" id="UP000299102">
    <property type="component" value="Unassembled WGS sequence"/>
</dbReference>
<organism evidence="1 2">
    <name type="scientific">Eumeta variegata</name>
    <name type="common">Bagworm moth</name>
    <name type="synonym">Eumeta japonica</name>
    <dbReference type="NCBI Taxonomy" id="151549"/>
    <lineage>
        <taxon>Eukaryota</taxon>
        <taxon>Metazoa</taxon>
        <taxon>Ecdysozoa</taxon>
        <taxon>Arthropoda</taxon>
        <taxon>Hexapoda</taxon>
        <taxon>Insecta</taxon>
        <taxon>Pterygota</taxon>
        <taxon>Neoptera</taxon>
        <taxon>Endopterygota</taxon>
        <taxon>Lepidoptera</taxon>
        <taxon>Glossata</taxon>
        <taxon>Ditrysia</taxon>
        <taxon>Tineoidea</taxon>
        <taxon>Psychidae</taxon>
        <taxon>Oiketicinae</taxon>
        <taxon>Eumeta</taxon>
    </lineage>
</organism>
<dbReference type="EMBL" id="BGZK01001742">
    <property type="protein sequence ID" value="GBP85514.1"/>
    <property type="molecule type" value="Genomic_DNA"/>
</dbReference>
<evidence type="ECO:0000313" key="1">
    <source>
        <dbReference type="EMBL" id="GBP85514.1"/>
    </source>
</evidence>
<gene>
    <name evidence="1" type="ORF">EVAR_45056_1</name>
</gene>
<evidence type="ECO:0000313" key="2">
    <source>
        <dbReference type="Proteomes" id="UP000299102"/>
    </source>
</evidence>
<proteinExistence type="predicted"/>
<protein>
    <submittedName>
        <fullName evidence="1">Uncharacterized protein</fullName>
    </submittedName>
</protein>
<keyword evidence="2" id="KW-1185">Reference proteome</keyword>